<feature type="domain" description="PI-PLC Y-box" evidence="2">
    <location>
        <begin position="21"/>
        <end position="53"/>
    </location>
</feature>
<evidence type="ECO:0000259" key="2">
    <source>
        <dbReference type="PROSITE" id="PS50008"/>
    </source>
</evidence>
<accession>A0ABU9XV06</accession>
<organism evidence="3 4">
    <name type="scientific">Sphingomonas qilianensis</name>
    <dbReference type="NCBI Taxonomy" id="1736690"/>
    <lineage>
        <taxon>Bacteria</taxon>
        <taxon>Pseudomonadati</taxon>
        <taxon>Pseudomonadota</taxon>
        <taxon>Alphaproteobacteria</taxon>
        <taxon>Sphingomonadales</taxon>
        <taxon>Sphingomonadaceae</taxon>
        <taxon>Sphingomonas</taxon>
    </lineage>
</organism>
<comment type="caution">
    <text evidence="3">The sequence shown here is derived from an EMBL/GenBank/DDBJ whole genome shotgun (WGS) entry which is preliminary data.</text>
</comment>
<sequence length="165" mass="17998">MNRVVKVIGASIACVLLARGGCAIANMEWQRRAIPAKLETGLFYAEGSCGDILSYQGAQVFSLKARTVAALKSRGLSFFDDIDTPANRARHKYFGGKWQKTPISDAIKPDGSLYLMHCAMDRSWRWPTGIPEAVQRAGGFYQTAGGRTLIVVPQQGYVVAIASDR</sequence>
<evidence type="ECO:0000313" key="3">
    <source>
        <dbReference type="EMBL" id="MEN2787389.1"/>
    </source>
</evidence>
<dbReference type="EMBL" id="JBDIMF010000006">
    <property type="protein sequence ID" value="MEN2787389.1"/>
    <property type="molecule type" value="Genomic_DNA"/>
</dbReference>
<dbReference type="PROSITE" id="PS50008">
    <property type="entry name" value="PIPLC_Y_DOMAIN"/>
    <property type="match status" value="1"/>
</dbReference>
<reference evidence="3 4" key="1">
    <citation type="submission" date="2024-05" db="EMBL/GenBank/DDBJ databases">
        <authorList>
            <person name="Liu Q."/>
            <person name="Xin Y.-H."/>
        </authorList>
    </citation>
    <scope>NUCLEOTIDE SEQUENCE [LARGE SCALE GENOMIC DNA]</scope>
    <source>
        <strain evidence="3 4">CGMCC 1.15349</strain>
    </source>
</reference>
<name>A0ABU9XV06_9SPHN</name>
<keyword evidence="4" id="KW-1185">Reference proteome</keyword>
<gene>
    <name evidence="3" type="ORF">ABC969_13285</name>
</gene>
<keyword evidence="1" id="KW-0732">Signal</keyword>
<dbReference type="InterPro" id="IPR001711">
    <property type="entry name" value="PLipase_C_Pinositol-sp_Y"/>
</dbReference>
<evidence type="ECO:0000313" key="4">
    <source>
        <dbReference type="Proteomes" id="UP001404104"/>
    </source>
</evidence>
<feature type="signal peptide" evidence="1">
    <location>
        <begin position="1"/>
        <end position="25"/>
    </location>
</feature>
<proteinExistence type="predicted"/>
<protein>
    <recommendedName>
        <fullName evidence="2">PI-PLC Y-box domain-containing protein</fullName>
    </recommendedName>
</protein>
<dbReference type="RefSeq" id="WP_345865537.1">
    <property type="nucleotide sequence ID" value="NZ_JBDIMF010000006.1"/>
</dbReference>
<evidence type="ECO:0000256" key="1">
    <source>
        <dbReference type="SAM" id="SignalP"/>
    </source>
</evidence>
<feature type="chain" id="PRO_5046199037" description="PI-PLC Y-box domain-containing protein" evidence="1">
    <location>
        <begin position="26"/>
        <end position="165"/>
    </location>
</feature>
<dbReference type="Proteomes" id="UP001404104">
    <property type="component" value="Unassembled WGS sequence"/>
</dbReference>